<feature type="signal peptide" evidence="8">
    <location>
        <begin position="1"/>
        <end position="19"/>
    </location>
</feature>
<evidence type="ECO:0000256" key="6">
    <source>
        <dbReference type="ARBA" id="ARBA00023136"/>
    </source>
</evidence>
<comment type="subcellular location">
    <subcellularLocation>
        <location evidence="1">Cell outer membrane</location>
    </subcellularLocation>
</comment>
<dbReference type="InterPro" id="IPR003423">
    <property type="entry name" value="OMP_efflux"/>
</dbReference>
<evidence type="ECO:0000256" key="2">
    <source>
        <dbReference type="ARBA" id="ARBA00007613"/>
    </source>
</evidence>
<keyword evidence="4" id="KW-1134">Transmembrane beta strand</keyword>
<proteinExistence type="inferred from homology"/>
<evidence type="ECO:0000256" key="4">
    <source>
        <dbReference type="ARBA" id="ARBA00022452"/>
    </source>
</evidence>
<evidence type="ECO:0000313" key="9">
    <source>
        <dbReference type="EMBL" id="RRD92726.1"/>
    </source>
</evidence>
<keyword evidence="10" id="KW-1185">Reference proteome</keyword>
<evidence type="ECO:0000256" key="7">
    <source>
        <dbReference type="ARBA" id="ARBA00023237"/>
    </source>
</evidence>
<dbReference type="AlphaFoldDB" id="A0A3P2ADF8"/>
<dbReference type="SUPFAM" id="SSF56954">
    <property type="entry name" value="Outer membrane efflux proteins (OEP)"/>
    <property type="match status" value="1"/>
</dbReference>
<dbReference type="InterPro" id="IPR051906">
    <property type="entry name" value="TolC-like"/>
</dbReference>
<dbReference type="GO" id="GO:1990281">
    <property type="term" value="C:efflux pump complex"/>
    <property type="evidence" value="ECO:0007669"/>
    <property type="project" value="TreeGrafter"/>
</dbReference>
<feature type="chain" id="PRO_5017994953" evidence="8">
    <location>
        <begin position="20"/>
        <end position="495"/>
    </location>
</feature>
<dbReference type="Gene3D" id="1.20.1600.10">
    <property type="entry name" value="Outer membrane efflux proteins (OEP)"/>
    <property type="match status" value="1"/>
</dbReference>
<keyword evidence="7" id="KW-0998">Cell outer membrane</keyword>
<dbReference type="Proteomes" id="UP000279562">
    <property type="component" value="Unassembled WGS sequence"/>
</dbReference>
<dbReference type="PANTHER" id="PTHR30026:SF20">
    <property type="entry name" value="OUTER MEMBRANE PROTEIN TOLC"/>
    <property type="match status" value="1"/>
</dbReference>
<dbReference type="RefSeq" id="WP_125238467.1">
    <property type="nucleotide sequence ID" value="NZ_DBFYXE010000145.1"/>
</dbReference>
<comment type="caution">
    <text evidence="9">The sequence shown here is derived from an EMBL/GenBank/DDBJ whole genome shotgun (WGS) entry which is preliminary data.</text>
</comment>
<evidence type="ECO:0000256" key="1">
    <source>
        <dbReference type="ARBA" id="ARBA00004442"/>
    </source>
</evidence>
<dbReference type="EMBL" id="RQYF01000007">
    <property type="protein sequence ID" value="RRD92726.1"/>
    <property type="molecule type" value="Genomic_DNA"/>
</dbReference>
<comment type="similarity">
    <text evidence="2">Belongs to the outer membrane factor (OMF) (TC 1.B.17) family.</text>
</comment>
<evidence type="ECO:0000256" key="5">
    <source>
        <dbReference type="ARBA" id="ARBA00022692"/>
    </source>
</evidence>
<gene>
    <name evidence="9" type="ORF">EII33_02945</name>
</gene>
<keyword evidence="5" id="KW-0812">Transmembrane</keyword>
<evidence type="ECO:0000313" key="10">
    <source>
        <dbReference type="Proteomes" id="UP000279562"/>
    </source>
</evidence>
<keyword evidence="3" id="KW-0813">Transport</keyword>
<dbReference type="Pfam" id="PF02321">
    <property type="entry name" value="OEP"/>
    <property type="match status" value="2"/>
</dbReference>
<sequence length="495" mass="56520">MKRKTLLAICLWMPLAIMAQNDTVGHDRNMTLTEAIALARLQSVDAAVALNELKTAYWEYRTFRADLLPEVNFIGTLPNYNKSYSTYQNSDGSYGFVRNNTLGLSGKFSIDQNIWVTGGRLSLTSSLNFIRQLGSGGAKQFMSVPVNLELKQPIFGVNNLKWNRRIEPVRYAEAKAAFVTATEEVTMKAITYFFQLLLAKESLATARQNKANADRLYEVAIAKRKMGQISENDLLQLRLNALQGKADVTEAESNLNAKMFRLRSFLGVSEQENLNPVLPASVPDINMEYDRVLNKALERNSFAQNIRRRQLEADYAVAAARGNLRSVDLFASVGYTGQNQRLSAAYRDLLDNQIVQVGVKIPILDWGKRRGKVQVAKSNREVVLSRIRQEQMDFNQDIFLLVAKFNNQAEQLSIAEEADVIAEKRYRTSVETFMIGKISTLDLNDAQNSKDEARQKHISELYYYWYYLYQLRSLTLWDFERDTELEADFEDIIRK</sequence>
<protein>
    <submittedName>
        <fullName evidence="9">TolC family protein</fullName>
    </submittedName>
</protein>
<evidence type="ECO:0000256" key="8">
    <source>
        <dbReference type="SAM" id="SignalP"/>
    </source>
</evidence>
<keyword evidence="8" id="KW-0732">Signal</keyword>
<reference evidence="9 10" key="1">
    <citation type="submission" date="2018-11" db="EMBL/GenBank/DDBJ databases">
        <title>Genomes From Bacteria Associated with the Canine Oral Cavity: a Test Case for Automated Genome-Based Taxonomic Assignment.</title>
        <authorList>
            <person name="Coil D.A."/>
            <person name="Jospin G."/>
            <person name="Darling A.E."/>
            <person name="Wallis C."/>
            <person name="Davis I.J."/>
            <person name="Harris S."/>
            <person name="Eisen J.A."/>
            <person name="Holcombe L.J."/>
            <person name="O'Flynn C."/>
        </authorList>
    </citation>
    <scope>NUCLEOTIDE SEQUENCE [LARGE SCALE GENOMIC DNA]</scope>
    <source>
        <strain evidence="9 10">OH1047_COT-310</strain>
    </source>
</reference>
<dbReference type="GO" id="GO:0009279">
    <property type="term" value="C:cell outer membrane"/>
    <property type="evidence" value="ECO:0007669"/>
    <property type="project" value="UniProtKB-SubCell"/>
</dbReference>
<dbReference type="GO" id="GO:0015562">
    <property type="term" value="F:efflux transmembrane transporter activity"/>
    <property type="evidence" value="ECO:0007669"/>
    <property type="project" value="InterPro"/>
</dbReference>
<evidence type="ECO:0000256" key="3">
    <source>
        <dbReference type="ARBA" id="ARBA00022448"/>
    </source>
</evidence>
<organism evidence="9 10">
    <name type="scientific">Prevotella heparinolytica</name>
    <dbReference type="NCBI Taxonomy" id="28113"/>
    <lineage>
        <taxon>Bacteria</taxon>
        <taxon>Pseudomonadati</taxon>
        <taxon>Bacteroidota</taxon>
        <taxon>Bacteroidia</taxon>
        <taxon>Bacteroidales</taxon>
        <taxon>Bacteroidaceae</taxon>
        <taxon>Bacteroides</taxon>
    </lineage>
</organism>
<accession>A0A3P2ADF8</accession>
<keyword evidence="6" id="KW-0472">Membrane</keyword>
<dbReference type="PANTHER" id="PTHR30026">
    <property type="entry name" value="OUTER MEMBRANE PROTEIN TOLC"/>
    <property type="match status" value="1"/>
</dbReference>
<name>A0A3P2ADF8_9BACE</name>
<dbReference type="GO" id="GO:0015288">
    <property type="term" value="F:porin activity"/>
    <property type="evidence" value="ECO:0007669"/>
    <property type="project" value="TreeGrafter"/>
</dbReference>